<evidence type="ECO:0000256" key="5">
    <source>
        <dbReference type="SAM" id="MobiDB-lite"/>
    </source>
</evidence>
<evidence type="ECO:0000256" key="4">
    <source>
        <dbReference type="ARBA" id="ARBA00023242"/>
    </source>
</evidence>
<dbReference type="Proteomes" id="UP000077315">
    <property type="component" value="Unassembled WGS sequence"/>
</dbReference>
<sequence length="334" mass="37467">MNNGPPPPLGLPRASRTDTRYRLVVVQNPIRARSCGFGEKDRRLIDPPPILQLFVEQDNGEIVRVSPSDSMFFLVQCDLYCENKLENRSVVYAPWSVPLSGTTHPSTPTQGKDREIQIQTQTQTPGSMSGVISLRKPQFLRNLTGSINSNAYHLMNPNNEMGVYFIFHDLSVRTDGRFTLKFMLMNLAAGEPFTMSTNIQTEMYSNPFTVYSAKKFPGMTDSTELSRCFARQGIKISIRKENSYKRTSDKYYTAPKTKKRTENQKMIDTDNIGDSGNTCSSPQLPPIRRSVFGSSNESISTNFIPSIPSIVSIPSIQYTRIPIANVLSPIVDDD</sequence>
<keyword evidence="4" id="KW-0539">Nucleus</keyword>
<gene>
    <name evidence="7" type="ORF">PHYBLDRAFT_80174</name>
</gene>
<dbReference type="RefSeq" id="XP_018296249.1">
    <property type="nucleotide sequence ID" value="XM_018443564.1"/>
</dbReference>
<dbReference type="STRING" id="763407.A0A167PMD3"/>
<dbReference type="PANTHER" id="PTHR33572">
    <property type="entry name" value="SPORE DEVELOPMENT REGULATOR VOSA"/>
    <property type="match status" value="1"/>
</dbReference>
<accession>A0A167PMD3</accession>
<evidence type="ECO:0000256" key="1">
    <source>
        <dbReference type="ARBA" id="ARBA00004123"/>
    </source>
</evidence>
<dbReference type="VEuPathDB" id="FungiDB:PHYBLDRAFT_80174"/>
<dbReference type="InterPro" id="IPR038491">
    <property type="entry name" value="Velvet_dom_sf"/>
</dbReference>
<name>A0A167PMD3_PHYB8</name>
<evidence type="ECO:0000256" key="3">
    <source>
        <dbReference type="ARBA" id="ARBA00023163"/>
    </source>
</evidence>
<dbReference type="EMBL" id="KV440973">
    <property type="protein sequence ID" value="OAD78209.1"/>
    <property type="molecule type" value="Genomic_DNA"/>
</dbReference>
<dbReference type="AlphaFoldDB" id="A0A167PMD3"/>
<keyword evidence="8" id="KW-1185">Reference proteome</keyword>
<protein>
    <recommendedName>
        <fullName evidence="6">Velvet domain-containing protein</fullName>
    </recommendedName>
</protein>
<dbReference type="PANTHER" id="PTHR33572:SF3">
    <property type="entry name" value="VELVET COMPLEX SUBUNIT B"/>
    <property type="match status" value="1"/>
</dbReference>
<evidence type="ECO:0000313" key="8">
    <source>
        <dbReference type="Proteomes" id="UP000077315"/>
    </source>
</evidence>
<dbReference type="Pfam" id="PF11754">
    <property type="entry name" value="Velvet"/>
    <property type="match status" value="1"/>
</dbReference>
<feature type="domain" description="Velvet" evidence="6">
    <location>
        <begin position="15"/>
        <end position="239"/>
    </location>
</feature>
<evidence type="ECO:0000259" key="6">
    <source>
        <dbReference type="PROSITE" id="PS51821"/>
    </source>
</evidence>
<dbReference type="InterPro" id="IPR037525">
    <property type="entry name" value="Velvet_dom"/>
</dbReference>
<evidence type="ECO:0000313" key="7">
    <source>
        <dbReference type="EMBL" id="OAD78209.1"/>
    </source>
</evidence>
<keyword evidence="2" id="KW-0805">Transcription regulation</keyword>
<feature type="compositionally biased region" description="Polar residues" evidence="5">
    <location>
        <begin position="272"/>
        <end position="282"/>
    </location>
</feature>
<evidence type="ECO:0000256" key="2">
    <source>
        <dbReference type="ARBA" id="ARBA00023015"/>
    </source>
</evidence>
<comment type="subcellular location">
    <subcellularLocation>
        <location evidence="1">Nucleus</location>
    </subcellularLocation>
</comment>
<keyword evidence="3" id="KW-0804">Transcription</keyword>
<dbReference type="GO" id="GO:0005634">
    <property type="term" value="C:nucleus"/>
    <property type="evidence" value="ECO:0007669"/>
    <property type="project" value="UniProtKB-SubCell"/>
</dbReference>
<dbReference type="OrthoDB" id="3056235at2759"/>
<dbReference type="GeneID" id="29004469"/>
<proteinExistence type="predicted"/>
<organism evidence="7 8">
    <name type="scientific">Phycomyces blakesleeanus (strain ATCC 8743b / DSM 1359 / FGSC 10004 / NBRC 33097 / NRRL 1555)</name>
    <dbReference type="NCBI Taxonomy" id="763407"/>
    <lineage>
        <taxon>Eukaryota</taxon>
        <taxon>Fungi</taxon>
        <taxon>Fungi incertae sedis</taxon>
        <taxon>Mucoromycota</taxon>
        <taxon>Mucoromycotina</taxon>
        <taxon>Mucoromycetes</taxon>
        <taxon>Mucorales</taxon>
        <taxon>Phycomycetaceae</taxon>
        <taxon>Phycomyces</taxon>
    </lineage>
</organism>
<dbReference type="InParanoid" id="A0A167PMD3"/>
<dbReference type="Gene3D" id="2.60.40.3960">
    <property type="entry name" value="Velvet domain"/>
    <property type="match status" value="1"/>
</dbReference>
<dbReference type="InterPro" id="IPR021740">
    <property type="entry name" value="Velvet"/>
</dbReference>
<reference evidence="8" key="1">
    <citation type="submission" date="2015-06" db="EMBL/GenBank/DDBJ databases">
        <title>Expansion of signal transduction pathways in fungi by whole-genome duplication.</title>
        <authorList>
            <consortium name="DOE Joint Genome Institute"/>
            <person name="Corrochano L.M."/>
            <person name="Kuo A."/>
            <person name="Marcet-Houben M."/>
            <person name="Polaino S."/>
            <person name="Salamov A."/>
            <person name="Villalobos J.M."/>
            <person name="Alvarez M.I."/>
            <person name="Avalos J."/>
            <person name="Benito E.P."/>
            <person name="Benoit I."/>
            <person name="Burger G."/>
            <person name="Camino L.P."/>
            <person name="Canovas D."/>
            <person name="Cerda-Olmedo E."/>
            <person name="Cheng J.-F."/>
            <person name="Dominguez A."/>
            <person name="Elias M."/>
            <person name="Eslava A.P."/>
            <person name="Glaser F."/>
            <person name="Grimwood J."/>
            <person name="Gutierrez G."/>
            <person name="Heitman J."/>
            <person name="Henrissat B."/>
            <person name="Iturriaga E.A."/>
            <person name="Lang B.F."/>
            <person name="Lavin J.L."/>
            <person name="Lee S."/>
            <person name="Li W."/>
            <person name="Lindquist E."/>
            <person name="Lopez-Garcia S."/>
            <person name="Luque E.M."/>
            <person name="Marcos A.T."/>
            <person name="Martin J."/>
            <person name="McCluskey K."/>
            <person name="Medina H.R."/>
            <person name="Miralles-Duran A."/>
            <person name="Miyazaki A."/>
            <person name="Munoz-Torres E."/>
            <person name="Oguiza J.A."/>
            <person name="Ohm R."/>
            <person name="Olmedo M."/>
            <person name="Orejas M."/>
            <person name="Ortiz-Castellanos L."/>
            <person name="Pisabarro A.G."/>
            <person name="Rodriguez-Romero J."/>
            <person name="Ruiz-Herrera J."/>
            <person name="Ruiz-Vazquez R."/>
            <person name="Sanz C."/>
            <person name="Schackwitz W."/>
            <person name="Schmutz J."/>
            <person name="Shahriari M."/>
            <person name="Shelest E."/>
            <person name="Silva-Franco F."/>
            <person name="Soanes D."/>
            <person name="Syed K."/>
            <person name="Tagua V.G."/>
            <person name="Talbot N.J."/>
            <person name="Thon M."/>
            <person name="De vries R.P."/>
            <person name="Wiebenga A."/>
            <person name="Yadav J.S."/>
            <person name="Braun E.L."/>
            <person name="Baker S."/>
            <person name="Garre V."/>
            <person name="Horwitz B."/>
            <person name="Torres-Martinez S."/>
            <person name="Idnurm A."/>
            <person name="Herrera-Estrella A."/>
            <person name="Gabaldon T."/>
            <person name="Grigoriev I.V."/>
        </authorList>
    </citation>
    <scope>NUCLEOTIDE SEQUENCE [LARGE SCALE GENOMIC DNA]</scope>
    <source>
        <strain evidence="8">NRRL 1555(-)</strain>
    </source>
</reference>
<feature type="region of interest" description="Disordered" evidence="5">
    <location>
        <begin position="254"/>
        <end position="291"/>
    </location>
</feature>
<dbReference type="PROSITE" id="PS51821">
    <property type="entry name" value="VELVET"/>
    <property type="match status" value="1"/>
</dbReference>